<accession>A0A150G225</accession>
<dbReference type="InterPro" id="IPR027417">
    <property type="entry name" value="P-loop_NTPase"/>
</dbReference>
<dbReference type="EMBL" id="LSYV01000078">
    <property type="protein sequence ID" value="KXZ43926.1"/>
    <property type="molecule type" value="Genomic_DNA"/>
</dbReference>
<dbReference type="Proteomes" id="UP000075714">
    <property type="component" value="Unassembled WGS sequence"/>
</dbReference>
<reference evidence="3" key="1">
    <citation type="journal article" date="2016" name="Nat. Commun.">
        <title>The Gonium pectorale genome demonstrates co-option of cell cycle regulation during the evolution of multicellularity.</title>
        <authorList>
            <person name="Hanschen E.R."/>
            <person name="Marriage T.N."/>
            <person name="Ferris P.J."/>
            <person name="Hamaji T."/>
            <person name="Toyoda A."/>
            <person name="Fujiyama A."/>
            <person name="Neme R."/>
            <person name="Noguchi H."/>
            <person name="Minakuchi Y."/>
            <person name="Suzuki M."/>
            <person name="Kawai-Toyooka H."/>
            <person name="Smith D.R."/>
            <person name="Sparks H."/>
            <person name="Anderson J."/>
            <person name="Bakaric R."/>
            <person name="Luria V."/>
            <person name="Karger A."/>
            <person name="Kirschner M.W."/>
            <person name="Durand P.M."/>
            <person name="Michod R.E."/>
            <person name="Nozaki H."/>
            <person name="Olson B.J."/>
        </authorList>
    </citation>
    <scope>NUCLEOTIDE SEQUENCE [LARGE SCALE GENOMIC DNA]</scope>
    <source>
        <strain evidence="3">NIES-2863</strain>
    </source>
</reference>
<dbReference type="OrthoDB" id="530351at2759"/>
<keyword evidence="3" id="KW-1185">Reference proteome</keyword>
<organism evidence="2 3">
    <name type="scientific">Gonium pectorale</name>
    <name type="common">Green alga</name>
    <dbReference type="NCBI Taxonomy" id="33097"/>
    <lineage>
        <taxon>Eukaryota</taxon>
        <taxon>Viridiplantae</taxon>
        <taxon>Chlorophyta</taxon>
        <taxon>core chlorophytes</taxon>
        <taxon>Chlorophyceae</taxon>
        <taxon>CS clade</taxon>
        <taxon>Chlamydomonadales</taxon>
        <taxon>Volvocaceae</taxon>
        <taxon>Gonium</taxon>
    </lineage>
</organism>
<gene>
    <name evidence="2" type="ORF">GPECTOR_77g23</name>
</gene>
<proteinExistence type="predicted"/>
<evidence type="ECO:0008006" key="4">
    <source>
        <dbReference type="Google" id="ProtNLM"/>
    </source>
</evidence>
<protein>
    <recommendedName>
        <fullName evidence="4">Sulfotransferase family protein</fullName>
    </recommendedName>
</protein>
<evidence type="ECO:0000313" key="2">
    <source>
        <dbReference type="EMBL" id="KXZ43926.1"/>
    </source>
</evidence>
<dbReference type="Gene3D" id="3.40.50.300">
    <property type="entry name" value="P-loop containing nucleotide triphosphate hydrolases"/>
    <property type="match status" value="1"/>
</dbReference>
<sequence>MIARRKRVVEYTHVSKSGGTTLCQLARLNGCRTESFKIENNCLIKDFHDTIRHPHTRAVSHIKHVWSGYARRCGIEGRDVYFPPDARDAAHWLALMPAPLNNYLIRSLLGEAVFNLPAGEIRREHLDTARTLIAQQYDVLLVLEDAELSARVMHYGLGWTHDLRELHANDQTDGPDDDGVPSDVDNLWPYNALDLELYKFGMTLAKLDAVLYDVVHAAAKALWPVSGEMAGAGMMAAAAIADQHQSPVNPGPQTRLGAVGDATGGPY</sequence>
<comment type="caution">
    <text evidence="2">The sequence shown here is derived from an EMBL/GenBank/DDBJ whole genome shotgun (WGS) entry which is preliminary data.</text>
</comment>
<evidence type="ECO:0000313" key="3">
    <source>
        <dbReference type="Proteomes" id="UP000075714"/>
    </source>
</evidence>
<evidence type="ECO:0000256" key="1">
    <source>
        <dbReference type="SAM" id="MobiDB-lite"/>
    </source>
</evidence>
<feature type="region of interest" description="Disordered" evidence="1">
    <location>
        <begin position="244"/>
        <end position="267"/>
    </location>
</feature>
<name>A0A150G225_GONPE</name>
<dbReference type="AlphaFoldDB" id="A0A150G225"/>